<proteinExistence type="predicted"/>
<gene>
    <name evidence="2" type="primary">trs20</name>
    <name evidence="1" type="ORF">SJAG_03467</name>
</gene>
<dbReference type="GO" id="GO:1990071">
    <property type="term" value="C:TRAPPII protein complex"/>
    <property type="evidence" value="ECO:0007669"/>
    <property type="project" value="EnsemblFungi"/>
</dbReference>
<dbReference type="Pfam" id="PF04628">
    <property type="entry name" value="Sedlin_N"/>
    <property type="match status" value="1"/>
</dbReference>
<dbReference type="InterPro" id="IPR006722">
    <property type="entry name" value="Sedlin"/>
</dbReference>
<dbReference type="AlphaFoldDB" id="B6K4B3"/>
<dbReference type="RefSeq" id="XP_002174613.1">
    <property type="nucleotide sequence ID" value="XM_002174577.1"/>
</dbReference>
<name>B6K4B3_SCHJY</name>
<dbReference type="eggNOG" id="KOG3487">
    <property type="taxonomic scope" value="Eukaryota"/>
</dbReference>
<dbReference type="Gene3D" id="3.30.450.70">
    <property type="match status" value="1"/>
</dbReference>
<dbReference type="GO" id="GO:0005737">
    <property type="term" value="C:cytoplasm"/>
    <property type="evidence" value="ECO:0000318"/>
    <property type="project" value="GO_Central"/>
</dbReference>
<dbReference type="GO" id="GO:1990072">
    <property type="term" value="C:TRAPPIII protein complex"/>
    <property type="evidence" value="ECO:0007669"/>
    <property type="project" value="EnsemblFungi"/>
</dbReference>
<dbReference type="GO" id="GO:0005634">
    <property type="term" value="C:nucleus"/>
    <property type="evidence" value="ECO:0000318"/>
    <property type="project" value="GO_Central"/>
</dbReference>
<dbReference type="VEuPathDB" id="FungiDB:SJAG_03467"/>
<dbReference type="STRING" id="402676.B6K4B3"/>
<dbReference type="PANTHER" id="PTHR12403">
    <property type="entry name" value="TRAFFICKING PROTEIN PARTICLE COMPLEX SUBUNIT 2"/>
    <property type="match status" value="1"/>
</dbReference>
<evidence type="ECO:0000313" key="2">
    <source>
        <dbReference type="JaponicusDB" id="SJAG_03467"/>
    </source>
</evidence>
<protein>
    <submittedName>
        <fullName evidence="1">TRAPP complex subunit Trs20</fullName>
    </submittedName>
</protein>
<dbReference type="HOGENOM" id="CLU_085828_0_2_1"/>
<accession>B6K4B3</accession>
<dbReference type="GeneID" id="7051664"/>
<dbReference type="OMA" id="FFQELHE"/>
<keyword evidence="3" id="KW-1185">Reference proteome</keyword>
<dbReference type="InterPro" id="IPR011012">
    <property type="entry name" value="Longin-like_dom_sf"/>
</dbReference>
<dbReference type="CDD" id="cd14825">
    <property type="entry name" value="TRAPPC2_sedlin"/>
    <property type="match status" value="1"/>
</dbReference>
<dbReference type="OrthoDB" id="10252102at2759"/>
<organism evidence="1 3">
    <name type="scientific">Schizosaccharomyces japonicus (strain yFS275 / FY16936)</name>
    <name type="common">Fission yeast</name>
    <dbReference type="NCBI Taxonomy" id="402676"/>
    <lineage>
        <taxon>Eukaryota</taxon>
        <taxon>Fungi</taxon>
        <taxon>Dikarya</taxon>
        <taxon>Ascomycota</taxon>
        <taxon>Taphrinomycotina</taxon>
        <taxon>Schizosaccharomycetes</taxon>
        <taxon>Schizosaccharomycetales</taxon>
        <taxon>Schizosaccharomycetaceae</taxon>
        <taxon>Schizosaccharomyces</taxon>
    </lineage>
</organism>
<dbReference type="EMBL" id="KE651167">
    <property type="protein sequence ID" value="EEB08320.1"/>
    <property type="molecule type" value="Genomic_DNA"/>
</dbReference>
<dbReference type="GO" id="GO:0030008">
    <property type="term" value="C:TRAPP complex"/>
    <property type="evidence" value="ECO:0000318"/>
    <property type="project" value="GO_Central"/>
</dbReference>
<evidence type="ECO:0000313" key="1">
    <source>
        <dbReference type="EMBL" id="EEB08320.1"/>
    </source>
</evidence>
<dbReference type="SUPFAM" id="SSF64356">
    <property type="entry name" value="SNARE-like"/>
    <property type="match status" value="1"/>
</dbReference>
<dbReference type="GO" id="GO:1990070">
    <property type="term" value="C:TRAPPI protein complex"/>
    <property type="evidence" value="ECO:0007669"/>
    <property type="project" value="EnsemblFungi"/>
</dbReference>
<dbReference type="JaponicusDB" id="SJAG_03467">
    <property type="gene designation" value="trs20"/>
</dbReference>
<reference evidence="1 3" key="1">
    <citation type="journal article" date="2011" name="Science">
        <title>Comparative functional genomics of the fission yeasts.</title>
        <authorList>
            <person name="Rhind N."/>
            <person name="Chen Z."/>
            <person name="Yassour M."/>
            <person name="Thompson D.A."/>
            <person name="Haas B.J."/>
            <person name="Habib N."/>
            <person name="Wapinski I."/>
            <person name="Roy S."/>
            <person name="Lin M.F."/>
            <person name="Heiman D.I."/>
            <person name="Young S.K."/>
            <person name="Furuya K."/>
            <person name="Guo Y."/>
            <person name="Pidoux A."/>
            <person name="Chen H.M."/>
            <person name="Robbertse B."/>
            <person name="Goldberg J.M."/>
            <person name="Aoki K."/>
            <person name="Bayne E.H."/>
            <person name="Berlin A.M."/>
            <person name="Desjardins C.A."/>
            <person name="Dobbs E."/>
            <person name="Dukaj L."/>
            <person name="Fan L."/>
            <person name="FitzGerald M.G."/>
            <person name="French C."/>
            <person name="Gujja S."/>
            <person name="Hansen K."/>
            <person name="Keifenheim D."/>
            <person name="Levin J.Z."/>
            <person name="Mosher R.A."/>
            <person name="Mueller C.A."/>
            <person name="Pfiffner J."/>
            <person name="Priest M."/>
            <person name="Russ C."/>
            <person name="Smialowska A."/>
            <person name="Swoboda P."/>
            <person name="Sykes S.M."/>
            <person name="Vaughn M."/>
            <person name="Vengrova S."/>
            <person name="Yoder R."/>
            <person name="Zeng Q."/>
            <person name="Allshire R."/>
            <person name="Baulcombe D."/>
            <person name="Birren B.W."/>
            <person name="Brown W."/>
            <person name="Ekwall K."/>
            <person name="Kellis M."/>
            <person name="Leatherwood J."/>
            <person name="Levin H."/>
            <person name="Margalit H."/>
            <person name="Martienssen R."/>
            <person name="Nieduszynski C.A."/>
            <person name="Spatafora J.W."/>
            <person name="Friedman N."/>
            <person name="Dalgaard J.Z."/>
            <person name="Baumann P."/>
            <person name="Niki H."/>
            <person name="Regev A."/>
            <person name="Nusbaum C."/>
        </authorList>
    </citation>
    <scope>NUCLEOTIDE SEQUENCE [LARGE SCALE GENOMIC DNA]</scope>
    <source>
        <strain evidence="3">yFS275 / FY16936</strain>
    </source>
</reference>
<sequence length="136" mass="15929">MASYLAIIGTKDNPVYELEIIPIKEMNEDILKSHLHQFVAHASLDLIEQGQWTSNSLYLRSIDQFHDTMISAFLTPSNIKFILLHKTKNDDGIKLFFQELHELYIKMLMNPFYEPNQPIHSQAFDLRVRTLAKRQL</sequence>
<dbReference type="GO" id="GO:0006888">
    <property type="term" value="P:endoplasmic reticulum to Golgi vesicle-mediated transport"/>
    <property type="evidence" value="ECO:0000318"/>
    <property type="project" value="GO_Central"/>
</dbReference>
<evidence type="ECO:0000313" key="3">
    <source>
        <dbReference type="Proteomes" id="UP000001744"/>
    </source>
</evidence>
<dbReference type="GO" id="GO:0065003">
    <property type="term" value="P:protein-containing complex assembly"/>
    <property type="evidence" value="ECO:0007669"/>
    <property type="project" value="EnsemblFungi"/>
</dbReference>
<dbReference type="Proteomes" id="UP000001744">
    <property type="component" value="Unassembled WGS sequence"/>
</dbReference>